<evidence type="ECO:0000256" key="1">
    <source>
        <dbReference type="SAM" id="Phobius"/>
    </source>
</evidence>
<name>A0A932M0R2_UNCTE</name>
<evidence type="ECO:0000313" key="2">
    <source>
        <dbReference type="EMBL" id="MBI3014770.1"/>
    </source>
</evidence>
<keyword evidence="1" id="KW-1133">Transmembrane helix</keyword>
<evidence type="ECO:0000313" key="3">
    <source>
        <dbReference type="Proteomes" id="UP000741360"/>
    </source>
</evidence>
<evidence type="ECO:0008006" key="4">
    <source>
        <dbReference type="Google" id="ProtNLM"/>
    </source>
</evidence>
<dbReference type="EMBL" id="JACPSX010000125">
    <property type="protein sequence ID" value="MBI3014770.1"/>
    <property type="molecule type" value="Genomic_DNA"/>
</dbReference>
<feature type="non-terminal residue" evidence="2">
    <location>
        <position position="1"/>
    </location>
</feature>
<dbReference type="AlphaFoldDB" id="A0A932M0R2"/>
<gene>
    <name evidence="2" type="ORF">HYY65_06875</name>
</gene>
<organism evidence="2 3">
    <name type="scientific">Tectimicrobiota bacterium</name>
    <dbReference type="NCBI Taxonomy" id="2528274"/>
    <lineage>
        <taxon>Bacteria</taxon>
        <taxon>Pseudomonadati</taxon>
        <taxon>Nitrospinota/Tectimicrobiota group</taxon>
        <taxon>Candidatus Tectimicrobiota</taxon>
    </lineage>
</organism>
<protein>
    <recommendedName>
        <fullName evidence="4">ABC transporter permease</fullName>
    </recommendedName>
</protein>
<keyword evidence="1" id="KW-0472">Membrane</keyword>
<comment type="caution">
    <text evidence="2">The sequence shown here is derived from an EMBL/GenBank/DDBJ whole genome shotgun (WGS) entry which is preliminary data.</text>
</comment>
<keyword evidence="1" id="KW-0812">Transmembrane</keyword>
<sequence>VAVELAGAKRGLGASLWHSWQILRIEDMYVGLVLIAILGVLVTYGLEALAGRLMPWQVDLLRLKGQR</sequence>
<reference evidence="2" key="1">
    <citation type="submission" date="2020-07" db="EMBL/GenBank/DDBJ databases">
        <title>Huge and variable diversity of episymbiotic CPR bacteria and DPANN archaea in groundwater ecosystems.</title>
        <authorList>
            <person name="He C.Y."/>
            <person name="Keren R."/>
            <person name="Whittaker M."/>
            <person name="Farag I.F."/>
            <person name="Doudna J."/>
            <person name="Cate J.H.D."/>
            <person name="Banfield J.F."/>
        </authorList>
    </citation>
    <scope>NUCLEOTIDE SEQUENCE</scope>
    <source>
        <strain evidence="2">NC_groundwater_717_Ag_S-0.2um_59_8</strain>
    </source>
</reference>
<proteinExistence type="predicted"/>
<feature type="transmembrane region" description="Helical" evidence="1">
    <location>
        <begin position="28"/>
        <end position="46"/>
    </location>
</feature>
<accession>A0A932M0R2</accession>
<dbReference type="Proteomes" id="UP000741360">
    <property type="component" value="Unassembled WGS sequence"/>
</dbReference>